<accession>A0A5R8WTA3</accession>
<evidence type="ECO:0000313" key="3">
    <source>
        <dbReference type="Proteomes" id="UP000305517"/>
    </source>
</evidence>
<protein>
    <submittedName>
        <fullName evidence="2">Uncharacterized protein</fullName>
    </submittedName>
</protein>
<dbReference type="EMBL" id="VAJM01000003">
    <property type="protein sequence ID" value="TLM94156.1"/>
    <property type="molecule type" value="Genomic_DNA"/>
</dbReference>
<dbReference type="AlphaFoldDB" id="A0A5R8WTA3"/>
<dbReference type="PROSITE" id="PS51257">
    <property type="entry name" value="PROKAR_LIPOPROTEIN"/>
    <property type="match status" value="1"/>
</dbReference>
<sequence>MRKISLVCLTVAALWVAGCQKTDLTPQPAPTATLSADVATCTPDVISFDNVAAGTRPTSINSTGGVAVGVESQNPHYAFDREAIVFRSSPTVSSLEDTDLGSPNSAFGGVGIGFGGGPGPFQNTTALGNILVLHNFFSYDANVEPNDDDFNEFETPGTIGFNFSSPVTATSITVIDVEYAYNSEHEYGYVKLYASKGGAQLGGQYNFSDAGPNGVEVVSLGNTPGVRYIEVTIGGSMGLDNLRFCRPAPPTSHCTLTQGYWKNHDWPVQALTLGGTTYTRTQLLAVLNTPVRGNGLVALAYQLIAAKLNLANGSDGSVISADLAAADAMFVGKNMAASPLPSVPTAQTSTLSGRLDDYNNGVIGPGHCN</sequence>
<organism evidence="2 3">
    <name type="scientific">Hymenobacter jeollabukensis</name>
    <dbReference type="NCBI Taxonomy" id="2025313"/>
    <lineage>
        <taxon>Bacteria</taxon>
        <taxon>Pseudomonadati</taxon>
        <taxon>Bacteroidota</taxon>
        <taxon>Cytophagia</taxon>
        <taxon>Cytophagales</taxon>
        <taxon>Hymenobacteraceae</taxon>
        <taxon>Hymenobacter</taxon>
    </lineage>
</organism>
<proteinExistence type="predicted"/>
<keyword evidence="1" id="KW-0732">Signal</keyword>
<name>A0A5R8WTA3_9BACT</name>
<feature type="chain" id="PRO_5024274441" evidence="1">
    <location>
        <begin position="22"/>
        <end position="369"/>
    </location>
</feature>
<dbReference type="OrthoDB" id="848102at2"/>
<feature type="signal peptide" evidence="1">
    <location>
        <begin position="1"/>
        <end position="21"/>
    </location>
</feature>
<comment type="caution">
    <text evidence="2">The sequence shown here is derived from an EMBL/GenBank/DDBJ whole genome shotgun (WGS) entry which is preliminary data.</text>
</comment>
<gene>
    <name evidence="2" type="ORF">FDY95_09055</name>
</gene>
<reference evidence="2 3" key="1">
    <citation type="submission" date="2019-05" db="EMBL/GenBank/DDBJ databases">
        <title>Hymenobacter edaphi sp. nov., isolated from abandoned arsenic-contaminated farmland soil.</title>
        <authorList>
            <person name="Nie L."/>
        </authorList>
    </citation>
    <scope>NUCLEOTIDE SEQUENCE [LARGE SCALE GENOMIC DNA]</scope>
    <source>
        <strain evidence="2 3">1-3-3-8</strain>
    </source>
</reference>
<evidence type="ECO:0000313" key="2">
    <source>
        <dbReference type="EMBL" id="TLM94156.1"/>
    </source>
</evidence>
<keyword evidence="3" id="KW-1185">Reference proteome</keyword>
<evidence type="ECO:0000256" key="1">
    <source>
        <dbReference type="SAM" id="SignalP"/>
    </source>
</evidence>
<dbReference type="RefSeq" id="WP_138076940.1">
    <property type="nucleotide sequence ID" value="NZ_VAJM01000003.1"/>
</dbReference>
<dbReference type="Proteomes" id="UP000305517">
    <property type="component" value="Unassembled WGS sequence"/>
</dbReference>